<dbReference type="Gene3D" id="2.170.130.10">
    <property type="entry name" value="TonB-dependent receptor, plug domain"/>
    <property type="match status" value="1"/>
</dbReference>
<dbReference type="InterPro" id="IPR008969">
    <property type="entry name" value="CarboxyPept-like_regulatory"/>
</dbReference>
<protein>
    <submittedName>
        <fullName evidence="4">TonB-dependent receptor</fullName>
    </submittedName>
</protein>
<organism evidence="4 5">
    <name type="scientific">Mucilaginibacter sabulilitoris</name>
    <dbReference type="NCBI Taxonomy" id="1173583"/>
    <lineage>
        <taxon>Bacteria</taxon>
        <taxon>Pseudomonadati</taxon>
        <taxon>Bacteroidota</taxon>
        <taxon>Sphingobacteriia</taxon>
        <taxon>Sphingobacteriales</taxon>
        <taxon>Sphingobacteriaceae</taxon>
        <taxon>Mucilaginibacter</taxon>
    </lineage>
</organism>
<comment type="subcellular location">
    <subcellularLocation>
        <location evidence="1">Cell outer membrane</location>
    </subcellularLocation>
</comment>
<dbReference type="Pfam" id="PF13715">
    <property type="entry name" value="CarbopepD_reg_2"/>
    <property type="match status" value="1"/>
</dbReference>
<dbReference type="SUPFAM" id="SSF56935">
    <property type="entry name" value="Porins"/>
    <property type="match status" value="1"/>
</dbReference>
<name>A0ABZ0TL49_9SPHI</name>
<keyword evidence="1" id="KW-0472">Membrane</keyword>
<dbReference type="InterPro" id="IPR012910">
    <property type="entry name" value="Plug_dom"/>
</dbReference>
<evidence type="ECO:0000313" key="4">
    <source>
        <dbReference type="EMBL" id="WPU92449.1"/>
    </source>
</evidence>
<proteinExistence type="inferred from homology"/>
<evidence type="ECO:0000259" key="3">
    <source>
        <dbReference type="Pfam" id="PF07715"/>
    </source>
</evidence>
<dbReference type="InterPro" id="IPR023996">
    <property type="entry name" value="TonB-dep_OMP_SusC/RagA"/>
</dbReference>
<dbReference type="InterPro" id="IPR023997">
    <property type="entry name" value="TonB-dep_OMP_SusC/RagA_CS"/>
</dbReference>
<dbReference type="EMBL" id="CP139558">
    <property type="protein sequence ID" value="WPU92449.1"/>
    <property type="molecule type" value="Genomic_DNA"/>
</dbReference>
<dbReference type="NCBIfam" id="TIGR04056">
    <property type="entry name" value="OMP_RagA_SusC"/>
    <property type="match status" value="1"/>
</dbReference>
<evidence type="ECO:0000313" key="5">
    <source>
        <dbReference type="Proteomes" id="UP001324380"/>
    </source>
</evidence>
<dbReference type="SUPFAM" id="SSF49464">
    <property type="entry name" value="Carboxypeptidase regulatory domain-like"/>
    <property type="match status" value="1"/>
</dbReference>
<feature type="domain" description="TonB-dependent receptor plug" evidence="3">
    <location>
        <begin position="202"/>
        <end position="306"/>
    </location>
</feature>
<sequence length="1159" mass="129841">MLAFMQVSASVFSQNITYKQSNVTLKQLFSEINKQTGYNVFWSPKGPQKNYTLSVDFKNIDLKDVLNTALKKFQLSYIIDGKTIIIKDAPVIKPPVKLAMIMADITITGSVKDAKGETLPGVNISVVDNPKQGTVTDNNGKFILDVKDGATIKVSFVGFKSQNFTVTSENKVFNITLAEDVQTADEVVVTAYNRKQTREALVGSVTTVKPGNLKIPASNLTNALAGQVAGIIAFTPSGQPGQDNSRFFIRGVTTFGYKQDPLILIDNVELTSADLARLNVDDIESFSILKDASATALYGARGGNGVILVKTKEGKVGKAQINVRVENASSQAVQSIQLADPITYMRLYNEAVRTRYPLNPIPYPENKIINTQAALNNEPGSNQYVYPAVDWLKMLFKDRTSTQRGNMSISGGGGVAKYYVAGSYSNDNGILRTDIRNNNNNNVKFQNYQLRSNVNINVSDKTELIVRLSGTFNEYNGPRTNDANTLSTDLYNLVMHTSPVDFPAYYPPDAANLNTKHILFGNIPSTTGGAGSYQYTNPYAALLSGHQNFSESRMLAQLELNQSMEFLTKGLNFHAIFSTNRYSYFRSQLYYNPFYYYASDYDKTTNQYTLQWINSQPNQATEYLSYDRDPYSDNLQTQVYMQGVLDYNRTFGKDHTVSAALIGTRQQQLYSNNKDPNIDQTKQNPYTLPYSLPYRNETLAGRVTYSYKGKYYLEGNFGYNGSERFSESHRFGFFPTIGASWIISEEKFWGSLYNVFDRFKLRASYGLVGNDQIGSQRFFYLSDVNLNGGNFASFGTNNGYNRNGVSINSYENDDVTWETSKQTNLGMEFTLLKKINVIAEVYQNDKYNILQARQSIPTTMGLESSISANIGKVRSKGVDISVDGKESIGKDLYIQLRGNFTYSANEFTQYEQPDYKESYRSNIGQPLNRYSGYVAERLFVDDNEARNSPSQIFSTNGFAPQGGDIKYRDLNGDGKIDQADQTFIGNPVIPQIVYGFGISTGYKNFDLSAFFQGQAKVSFFIDPARTAPFIKSPDPNAYYTGDTQLLKAYADDHWSEANQNLYALYPRLGPNGAIIENNRQQSTWWLRDGSFMRLKSLEIGYTLPARISKSLLVKNARIYFNGLNLFTWSPFKLWDPEQGGNAFAYPIQKVFNVGLNVSL</sequence>
<gene>
    <name evidence="4" type="ORF">SNE25_24280</name>
</gene>
<dbReference type="Gene3D" id="2.60.40.1120">
    <property type="entry name" value="Carboxypeptidase-like, regulatory domain"/>
    <property type="match status" value="1"/>
</dbReference>
<feature type="domain" description="TonB-dependent receptor-like beta-barrel" evidence="2">
    <location>
        <begin position="582"/>
        <end position="1012"/>
    </location>
</feature>
<evidence type="ECO:0000256" key="1">
    <source>
        <dbReference type="RuleBase" id="RU003357"/>
    </source>
</evidence>
<comment type="similarity">
    <text evidence="1">Belongs to the TonB-dependent receptor family.</text>
</comment>
<dbReference type="InterPro" id="IPR000531">
    <property type="entry name" value="Beta-barrel_TonB"/>
</dbReference>
<dbReference type="Proteomes" id="UP001324380">
    <property type="component" value="Chromosome"/>
</dbReference>
<dbReference type="Pfam" id="PF00593">
    <property type="entry name" value="TonB_dep_Rec_b-barrel"/>
    <property type="match status" value="1"/>
</dbReference>
<dbReference type="InterPro" id="IPR037066">
    <property type="entry name" value="Plug_dom_sf"/>
</dbReference>
<dbReference type="NCBIfam" id="TIGR04057">
    <property type="entry name" value="SusC_RagA_signa"/>
    <property type="match status" value="1"/>
</dbReference>
<dbReference type="Pfam" id="PF07715">
    <property type="entry name" value="Plug"/>
    <property type="match status" value="1"/>
</dbReference>
<keyword evidence="4" id="KW-0675">Receptor</keyword>
<evidence type="ECO:0000259" key="2">
    <source>
        <dbReference type="Pfam" id="PF00593"/>
    </source>
</evidence>
<dbReference type="RefSeq" id="WP_321561611.1">
    <property type="nucleotide sequence ID" value="NZ_CP139558.1"/>
</dbReference>
<accession>A0ABZ0TL49</accession>
<keyword evidence="5" id="KW-1185">Reference proteome</keyword>
<reference evidence="4 5" key="1">
    <citation type="submission" date="2023-11" db="EMBL/GenBank/DDBJ databases">
        <title>Analysis of the Genomes of Mucilaginibacter gossypii cycad 4 and M. sabulilitoris SNA2: microbes with the potential for plant growth promotion.</title>
        <authorList>
            <person name="Hirsch A.M."/>
            <person name="Humm E."/>
            <person name="Rubbi M."/>
            <person name="Del Vecchio G."/>
            <person name="Ha S.M."/>
            <person name="Pellegrini M."/>
            <person name="Gunsalus R.P."/>
        </authorList>
    </citation>
    <scope>NUCLEOTIDE SEQUENCE [LARGE SCALE GENOMIC DNA]</scope>
    <source>
        <strain evidence="4 5">SNA2</strain>
    </source>
</reference>
<keyword evidence="1" id="KW-0798">TonB box</keyword>